<keyword evidence="1" id="KW-0812">Transmembrane</keyword>
<reference evidence="2 3" key="1">
    <citation type="submission" date="2024-10" db="EMBL/GenBank/DDBJ databases">
        <authorList>
            <person name="Kim D."/>
        </authorList>
    </citation>
    <scope>NUCLEOTIDE SEQUENCE [LARGE SCALE GENOMIC DNA]</scope>
    <source>
        <strain evidence="2">BH-2024</strain>
    </source>
</reference>
<feature type="transmembrane region" description="Helical" evidence="1">
    <location>
        <begin position="12"/>
        <end position="33"/>
    </location>
</feature>
<dbReference type="AlphaFoldDB" id="A0ABD2IHB2"/>
<name>A0ABD2IHB2_9BILA</name>
<accession>A0ABD2IHB2</accession>
<dbReference type="Proteomes" id="UP001620626">
    <property type="component" value="Unassembled WGS sequence"/>
</dbReference>
<dbReference type="EMBL" id="JBICBT010001187">
    <property type="protein sequence ID" value="KAL3079479.1"/>
    <property type="molecule type" value="Genomic_DNA"/>
</dbReference>
<sequence length="362" mass="41425">MSDRRKEAEKKMAKAIFISADCWLCVFDLLPALKLGLGIALISHRFDFYVDEHFKTRKRALKCIRIGSNKIGKNGTKEMEIANYQGQSLSSIPKIPLTGKVTGFKIILINYIDKNAIDFLHCFRSLFASSYPINLFIYTISDRILALIFRNIWPMIAKNIQGMFLFADVFRGLRKIAPSFLNDFSLLRIYSSYSEEFFTEFPADDNAAASDEQAVAKWLFTAHPSKMPKLFNCSFLKDNGDWATKISAFKAEFASASSPANFIVVIWFRLVSFADSVVPFVLTNELTREQLSLKRTKNRNRFLLIRCPIVRDASKWAKWEKEAISCHFTDQWNQIVIPIAYECDIGDGLLDTMIGPVINKRK</sequence>
<keyword evidence="1" id="KW-1133">Transmembrane helix</keyword>
<keyword evidence="1" id="KW-0472">Membrane</keyword>
<protein>
    <submittedName>
        <fullName evidence="2">Uncharacterized protein</fullName>
    </submittedName>
</protein>
<organism evidence="2 3">
    <name type="scientific">Heterodera trifolii</name>
    <dbReference type="NCBI Taxonomy" id="157864"/>
    <lineage>
        <taxon>Eukaryota</taxon>
        <taxon>Metazoa</taxon>
        <taxon>Ecdysozoa</taxon>
        <taxon>Nematoda</taxon>
        <taxon>Chromadorea</taxon>
        <taxon>Rhabditida</taxon>
        <taxon>Tylenchina</taxon>
        <taxon>Tylenchomorpha</taxon>
        <taxon>Tylenchoidea</taxon>
        <taxon>Heteroderidae</taxon>
        <taxon>Heteroderinae</taxon>
        <taxon>Heterodera</taxon>
    </lineage>
</organism>
<gene>
    <name evidence="2" type="ORF">niasHT_031808</name>
</gene>
<evidence type="ECO:0000256" key="1">
    <source>
        <dbReference type="SAM" id="Phobius"/>
    </source>
</evidence>
<evidence type="ECO:0000313" key="2">
    <source>
        <dbReference type="EMBL" id="KAL3079479.1"/>
    </source>
</evidence>
<comment type="caution">
    <text evidence="2">The sequence shown here is derived from an EMBL/GenBank/DDBJ whole genome shotgun (WGS) entry which is preliminary data.</text>
</comment>
<evidence type="ECO:0000313" key="3">
    <source>
        <dbReference type="Proteomes" id="UP001620626"/>
    </source>
</evidence>
<proteinExistence type="predicted"/>
<keyword evidence="3" id="KW-1185">Reference proteome</keyword>